<dbReference type="RefSeq" id="WP_075609174.1">
    <property type="nucleotide sequence ID" value="NZ_CP052766.1"/>
</dbReference>
<organism evidence="1 2">
    <name type="scientific">Alteromonas pelagimontana</name>
    <dbReference type="NCBI Taxonomy" id="1858656"/>
    <lineage>
        <taxon>Bacteria</taxon>
        <taxon>Pseudomonadati</taxon>
        <taxon>Pseudomonadota</taxon>
        <taxon>Gammaproteobacteria</taxon>
        <taxon>Alteromonadales</taxon>
        <taxon>Alteromonadaceae</taxon>
        <taxon>Alteromonas/Salinimonas group</taxon>
        <taxon>Alteromonas</taxon>
    </lineage>
</organism>
<accession>A0A6M4M8N0</accession>
<proteinExistence type="predicted"/>
<dbReference type="Pfam" id="PF11042">
    <property type="entry name" value="DUF2750"/>
    <property type="match status" value="1"/>
</dbReference>
<gene>
    <name evidence="1" type="ORF">CA267_001150</name>
</gene>
<sequence length="135" mass="15067">MFPDTLLNSLPEPVLNQIKQLDAEERLELFLQYTVKAKEVWVLIGESGYVMLESTDTISLPVWLHKDTVTLWERADMQPATAQAVSLESFLTTWLPGLQNNETTLVIAPAGSDQPGMVLTANELRDSLREAGAPW</sequence>
<evidence type="ECO:0000313" key="1">
    <source>
        <dbReference type="EMBL" id="QJR79497.1"/>
    </source>
</evidence>
<evidence type="ECO:0000313" key="2">
    <source>
        <dbReference type="Proteomes" id="UP000219285"/>
    </source>
</evidence>
<dbReference type="AlphaFoldDB" id="A0A6M4M8N0"/>
<name>A0A6M4M8N0_9ALTE</name>
<dbReference type="InterPro" id="IPR021284">
    <property type="entry name" value="DUF2750"/>
</dbReference>
<dbReference type="KEGG" id="apel:CA267_001150"/>
<keyword evidence="2" id="KW-1185">Reference proteome</keyword>
<dbReference type="Proteomes" id="UP000219285">
    <property type="component" value="Chromosome"/>
</dbReference>
<protein>
    <submittedName>
        <fullName evidence="1">DUF2750 domain-containing protein</fullName>
    </submittedName>
</protein>
<reference evidence="1 2" key="2">
    <citation type="submission" date="2020-04" db="EMBL/GenBank/DDBJ databases">
        <title>Complete genome sequence of Alteromonas pelagimontana 5.12T.</title>
        <authorList>
            <person name="Sinha R.K."/>
            <person name="Krishnan K.P."/>
            <person name="Kurian J.P."/>
        </authorList>
    </citation>
    <scope>NUCLEOTIDE SEQUENCE [LARGE SCALE GENOMIC DNA]</scope>
    <source>
        <strain evidence="1 2">5.12</strain>
    </source>
</reference>
<dbReference type="EMBL" id="CP052766">
    <property type="protein sequence ID" value="QJR79497.1"/>
    <property type="molecule type" value="Genomic_DNA"/>
</dbReference>
<reference evidence="2" key="1">
    <citation type="submission" date="2014-12" db="EMBL/GenBank/DDBJ databases">
        <title>Complete genome sequence of a multi-drug resistant Klebsiella pneumoniae.</title>
        <authorList>
            <person name="Hua X."/>
            <person name="Chen Q."/>
            <person name="Li X."/>
            <person name="Feng Y."/>
            <person name="Ruan Z."/>
            <person name="Yu Y."/>
        </authorList>
    </citation>
    <scope>NUCLEOTIDE SEQUENCE [LARGE SCALE GENOMIC DNA]</scope>
    <source>
        <strain evidence="2">5.12</strain>
    </source>
</reference>